<dbReference type="Proteomes" id="UP000885806">
    <property type="component" value="Unassembled WGS sequence"/>
</dbReference>
<dbReference type="SUPFAM" id="SSF117856">
    <property type="entry name" value="AF0104/ALDC/Ptd012-like"/>
    <property type="match status" value="1"/>
</dbReference>
<evidence type="ECO:0008006" key="3">
    <source>
        <dbReference type="Google" id="ProtNLM"/>
    </source>
</evidence>
<dbReference type="AlphaFoldDB" id="A0A7V5NX65"/>
<organism evidence="2">
    <name type="scientific">Hellea balneolensis</name>
    <dbReference type="NCBI Taxonomy" id="287478"/>
    <lineage>
        <taxon>Bacteria</taxon>
        <taxon>Pseudomonadati</taxon>
        <taxon>Pseudomonadota</taxon>
        <taxon>Alphaproteobacteria</taxon>
        <taxon>Maricaulales</taxon>
        <taxon>Robiginitomaculaceae</taxon>
        <taxon>Hellea</taxon>
    </lineage>
</organism>
<reference evidence="2" key="1">
    <citation type="journal article" date="2020" name="mSystems">
        <title>Genome- and Community-Level Interaction Insights into Carbon Utilization and Element Cycling Functions of Hydrothermarchaeota in Hydrothermal Sediment.</title>
        <authorList>
            <person name="Zhou Z."/>
            <person name="Liu Y."/>
            <person name="Xu W."/>
            <person name="Pan J."/>
            <person name="Luo Z.H."/>
            <person name="Li M."/>
        </authorList>
    </citation>
    <scope>NUCLEOTIDE SEQUENCE [LARGE SCALE GENOMIC DNA]</scope>
    <source>
        <strain evidence="2">HyVt-538</strain>
    </source>
</reference>
<name>A0A7V5NX65_9PROT</name>
<sequence>MKNKWANALFAIKTMPFITAGFLAVSGCAQKAAPPTGMACQLRTQALDIRDNHKGRTLRDPIRLADIPLTKTSIGYGPALNPKAEITIVDGQYLLTGPTGTNILPRHQPGPNQGATFIVWANAGRWQAPAPLPKAETLPEISAAIGAFAHARGCGQTRVFPFKLRGRAKSLVWSATGAPKSIKETLENVEVTIVGIYDDSGRPKNAIMQGLDIHPHVYIKEKEISGHLNQVHLEPGAVVIVPAPLLQQD</sequence>
<keyword evidence="1" id="KW-0732">Signal</keyword>
<protein>
    <recommendedName>
        <fullName evidence="3">Acetolactate decarboxylase</fullName>
    </recommendedName>
</protein>
<feature type="signal peptide" evidence="1">
    <location>
        <begin position="1"/>
        <end position="20"/>
    </location>
</feature>
<gene>
    <name evidence="2" type="ORF">ENK01_02215</name>
</gene>
<evidence type="ECO:0000256" key="1">
    <source>
        <dbReference type="SAM" id="SignalP"/>
    </source>
</evidence>
<dbReference type="PROSITE" id="PS51257">
    <property type="entry name" value="PROKAR_LIPOPROTEIN"/>
    <property type="match status" value="1"/>
</dbReference>
<accession>A0A7V5NX65</accession>
<feature type="chain" id="PRO_5031548149" description="Acetolactate decarboxylase" evidence="1">
    <location>
        <begin position="21"/>
        <end position="249"/>
    </location>
</feature>
<dbReference type="EMBL" id="DROP01000152">
    <property type="protein sequence ID" value="HHI88743.1"/>
    <property type="molecule type" value="Genomic_DNA"/>
</dbReference>
<evidence type="ECO:0000313" key="2">
    <source>
        <dbReference type="EMBL" id="HHI88743.1"/>
    </source>
</evidence>
<proteinExistence type="predicted"/>
<comment type="caution">
    <text evidence="2">The sequence shown here is derived from an EMBL/GenBank/DDBJ whole genome shotgun (WGS) entry which is preliminary data.</text>
</comment>